<protein>
    <submittedName>
        <fullName evidence="1">Uncharacterized protein</fullName>
    </submittedName>
</protein>
<reference evidence="1 2" key="1">
    <citation type="journal article" date="2021" name="BMC Biol.">
        <title>Horizontally acquired antibacterial genes associated with adaptive radiation of ladybird beetles.</title>
        <authorList>
            <person name="Li H.S."/>
            <person name="Tang X.F."/>
            <person name="Huang Y.H."/>
            <person name="Xu Z.Y."/>
            <person name="Chen M.L."/>
            <person name="Du X.Y."/>
            <person name="Qiu B.Y."/>
            <person name="Chen P.T."/>
            <person name="Zhang W."/>
            <person name="Slipinski A."/>
            <person name="Escalona H.E."/>
            <person name="Waterhouse R.M."/>
            <person name="Zwick A."/>
            <person name="Pang H."/>
        </authorList>
    </citation>
    <scope>NUCLEOTIDE SEQUENCE [LARGE SCALE GENOMIC DNA]</scope>
    <source>
        <strain evidence="1">SYSU2018</strain>
    </source>
</reference>
<dbReference type="EMBL" id="JABFTP020000185">
    <property type="protein sequence ID" value="KAL3288541.1"/>
    <property type="molecule type" value="Genomic_DNA"/>
</dbReference>
<name>A0ABD2PC46_9CUCU</name>
<evidence type="ECO:0000313" key="2">
    <source>
        <dbReference type="Proteomes" id="UP001516400"/>
    </source>
</evidence>
<keyword evidence="2" id="KW-1185">Reference proteome</keyword>
<dbReference type="Proteomes" id="UP001516400">
    <property type="component" value="Unassembled WGS sequence"/>
</dbReference>
<proteinExistence type="predicted"/>
<sequence>MHFYSFTHLKIKFGFNPSEVAYVSKRIKFICILKYTGRFWTLGRNTIPANSKETIYEIFLKGVTITDKKILAAIDQIHSIFIEWSEEHERFRKRKFRKYEKGELEFFDLDSEDEELYLSQDQRDELRHKRERILNRMIPPKQKKLKKKVTSTCKEDMFEFSKPPSLHLDSDSR</sequence>
<dbReference type="AlphaFoldDB" id="A0ABD2PC46"/>
<organism evidence="1 2">
    <name type="scientific">Cryptolaemus montrouzieri</name>
    <dbReference type="NCBI Taxonomy" id="559131"/>
    <lineage>
        <taxon>Eukaryota</taxon>
        <taxon>Metazoa</taxon>
        <taxon>Ecdysozoa</taxon>
        <taxon>Arthropoda</taxon>
        <taxon>Hexapoda</taxon>
        <taxon>Insecta</taxon>
        <taxon>Pterygota</taxon>
        <taxon>Neoptera</taxon>
        <taxon>Endopterygota</taxon>
        <taxon>Coleoptera</taxon>
        <taxon>Polyphaga</taxon>
        <taxon>Cucujiformia</taxon>
        <taxon>Coccinelloidea</taxon>
        <taxon>Coccinellidae</taxon>
        <taxon>Scymninae</taxon>
        <taxon>Scymnini</taxon>
        <taxon>Cryptolaemus</taxon>
    </lineage>
</organism>
<gene>
    <name evidence="1" type="ORF">HHI36_002981</name>
</gene>
<evidence type="ECO:0000313" key="1">
    <source>
        <dbReference type="EMBL" id="KAL3288541.1"/>
    </source>
</evidence>
<comment type="caution">
    <text evidence="1">The sequence shown here is derived from an EMBL/GenBank/DDBJ whole genome shotgun (WGS) entry which is preliminary data.</text>
</comment>
<accession>A0ABD2PC46</accession>